<dbReference type="InterPro" id="IPR025371">
    <property type="entry name" value="BT_3044-like_C"/>
</dbReference>
<dbReference type="Pfam" id="PF14274">
    <property type="entry name" value="BT_3044-like_C"/>
    <property type="match status" value="1"/>
</dbReference>
<dbReference type="AlphaFoldDB" id="A0A9X2Y259"/>
<comment type="caution">
    <text evidence="4">The sequence shown here is derived from an EMBL/GenBank/DDBJ whole genome shotgun (WGS) entry which is preliminary data.</text>
</comment>
<feature type="chain" id="PRO_5040923133" evidence="1">
    <location>
        <begin position="24"/>
        <end position="279"/>
    </location>
</feature>
<dbReference type="Proteomes" id="UP001155483">
    <property type="component" value="Unassembled WGS sequence"/>
</dbReference>
<proteinExistence type="predicted"/>
<feature type="signal peptide" evidence="1">
    <location>
        <begin position="1"/>
        <end position="23"/>
    </location>
</feature>
<dbReference type="InterPro" id="IPR054460">
    <property type="entry name" value="DUF5018-rel"/>
</dbReference>
<reference evidence="4" key="2">
    <citation type="submission" date="2023-04" db="EMBL/GenBank/DDBJ databases">
        <title>Paracnuella aquatica gen. nov., sp. nov., a member of the family Chitinophagaceae isolated from a hot spring.</title>
        <authorList>
            <person name="Wang C."/>
        </authorList>
    </citation>
    <scope>NUCLEOTIDE SEQUENCE</scope>
    <source>
        <strain evidence="4">LB-8</strain>
    </source>
</reference>
<protein>
    <submittedName>
        <fullName evidence="4">DUF4361 domain-containing protein</fullName>
    </submittedName>
</protein>
<evidence type="ECO:0000256" key="1">
    <source>
        <dbReference type="SAM" id="SignalP"/>
    </source>
</evidence>
<evidence type="ECO:0000259" key="3">
    <source>
        <dbReference type="Pfam" id="PF22243"/>
    </source>
</evidence>
<gene>
    <name evidence="4" type="ORF">OCK74_24125</name>
</gene>
<dbReference type="Gene3D" id="2.60.40.4120">
    <property type="match status" value="1"/>
</dbReference>
<dbReference type="Pfam" id="PF22243">
    <property type="entry name" value="DUF5018-rel"/>
    <property type="match status" value="1"/>
</dbReference>
<name>A0A9X2Y259_9BACT</name>
<keyword evidence="1" id="KW-0732">Signal</keyword>
<keyword evidence="5" id="KW-1185">Reference proteome</keyword>
<dbReference type="RefSeq" id="WP_279299665.1">
    <property type="nucleotide sequence ID" value="NZ_JAOTIF010000030.1"/>
</dbReference>
<evidence type="ECO:0000313" key="5">
    <source>
        <dbReference type="Proteomes" id="UP001155483"/>
    </source>
</evidence>
<organism evidence="4 5">
    <name type="scientific">Paraflavisolibacter caeni</name>
    <dbReference type="NCBI Taxonomy" id="2982496"/>
    <lineage>
        <taxon>Bacteria</taxon>
        <taxon>Pseudomonadati</taxon>
        <taxon>Bacteroidota</taxon>
        <taxon>Chitinophagia</taxon>
        <taxon>Chitinophagales</taxon>
        <taxon>Chitinophagaceae</taxon>
        <taxon>Paraflavisolibacter</taxon>
    </lineage>
</organism>
<dbReference type="EMBL" id="JAOTIF010000030">
    <property type="protein sequence ID" value="MCU7552228.1"/>
    <property type="molecule type" value="Genomic_DNA"/>
</dbReference>
<feature type="domain" description="BT-3044-like C-terminal" evidence="2">
    <location>
        <begin position="162"/>
        <end position="271"/>
    </location>
</feature>
<evidence type="ECO:0000313" key="4">
    <source>
        <dbReference type="EMBL" id="MCU7552228.1"/>
    </source>
</evidence>
<sequence length="279" mass="30659">MKKYSFQLLMVSVISLLMTSCLKKDLPEMKSSSLNSISDFNLIYKYIDTVIDNPGTAKETTRILVKTVQLSKTRTISNDTVYISPSFPAGFPRKEKAKVTLSNIVGYANIPDAAIISPVSSAPELGKPGNYAAPVRYEVTAANGSKKSWVIAVAPLPVVSKWEGIYTETGTLDHSTAGLQTCPANYTQELITVTANKLKATAGFWYFNNAAITYFITINADNSVTISSDPNASVVVQQQPSPASTYDPVNKKFNLYYFYYSGGDPANWRKFNTVFTYKP</sequence>
<evidence type="ECO:0000259" key="2">
    <source>
        <dbReference type="Pfam" id="PF14274"/>
    </source>
</evidence>
<feature type="domain" description="DUF5018" evidence="3">
    <location>
        <begin position="37"/>
        <end position="151"/>
    </location>
</feature>
<reference evidence="4" key="1">
    <citation type="submission" date="2022-09" db="EMBL/GenBank/DDBJ databases">
        <authorList>
            <person name="Yuan C."/>
            <person name="Ke Z."/>
        </authorList>
    </citation>
    <scope>NUCLEOTIDE SEQUENCE</scope>
    <source>
        <strain evidence="4">LB-8</strain>
    </source>
</reference>
<dbReference type="PROSITE" id="PS51257">
    <property type="entry name" value="PROKAR_LIPOPROTEIN"/>
    <property type="match status" value="1"/>
</dbReference>
<accession>A0A9X2Y259</accession>